<reference evidence="2" key="1">
    <citation type="submission" date="2020-08" db="EMBL/GenBank/DDBJ databases">
        <title>Multicomponent nature underlies the extraordinary mechanical properties of spider dragline silk.</title>
        <authorList>
            <person name="Kono N."/>
            <person name="Nakamura H."/>
            <person name="Mori M."/>
            <person name="Yoshida Y."/>
            <person name="Ohtoshi R."/>
            <person name="Malay A.D."/>
            <person name="Moran D.A.P."/>
            <person name="Tomita M."/>
            <person name="Numata K."/>
            <person name="Arakawa K."/>
        </authorList>
    </citation>
    <scope>NUCLEOTIDE SEQUENCE</scope>
</reference>
<dbReference type="EMBL" id="BMAW01031060">
    <property type="protein sequence ID" value="GFU19407.1"/>
    <property type="molecule type" value="Genomic_DNA"/>
</dbReference>
<protein>
    <submittedName>
        <fullName evidence="2">Capsid protein VP1</fullName>
    </submittedName>
</protein>
<dbReference type="InterPro" id="IPR016184">
    <property type="entry name" value="Capsid/spike_ssDNA_virus"/>
</dbReference>
<dbReference type="SUPFAM" id="SSF88645">
    <property type="entry name" value="ssDNA viruses"/>
    <property type="match status" value="2"/>
</dbReference>
<dbReference type="GO" id="GO:0005198">
    <property type="term" value="F:structural molecule activity"/>
    <property type="evidence" value="ECO:0007669"/>
    <property type="project" value="InterPro"/>
</dbReference>
<proteinExistence type="predicted"/>
<dbReference type="Pfam" id="PF02336">
    <property type="entry name" value="Denso_VP4"/>
    <property type="match status" value="1"/>
</dbReference>
<gene>
    <name evidence="2" type="primary">VP_0</name>
    <name evidence="2" type="ORF">NPIL_31601</name>
</gene>
<dbReference type="Proteomes" id="UP000887013">
    <property type="component" value="Unassembled WGS sequence"/>
</dbReference>
<dbReference type="InterPro" id="IPR003433">
    <property type="entry name" value="Capsid_VP4_densovirus"/>
</dbReference>
<dbReference type="OrthoDB" id="6613750at2759"/>
<sequence>MEPVLGTSGEKRTAEGAPVAKRAGLQLPVTGENVNSVSNQGSGRHTMVPRPFPSHLEYFQTFKKVHRFLTYGMAYQGLLKDYTTDIVSGRTTTRKVCANAFFTTPLAYIPWEWDFMYLNPSEFFLLPDNAQVVDLKYVSRRINIVTGGIDVRGNLSYTRDKNCDPYESSSSAVNREDPAATIAFGNIIEKSQILCISIYETFRPESQPSLHVGVQPVPSLTTAKIGMEIDNYTDSQGFFQVECEMVVKCMRDTLRPFAQFDNVPHHEEIR</sequence>
<evidence type="ECO:0000313" key="2">
    <source>
        <dbReference type="EMBL" id="GFU19407.1"/>
    </source>
</evidence>
<accession>A0A8X6UKG1</accession>
<organism evidence="2 3">
    <name type="scientific">Nephila pilipes</name>
    <name type="common">Giant wood spider</name>
    <name type="synonym">Nephila maculata</name>
    <dbReference type="NCBI Taxonomy" id="299642"/>
    <lineage>
        <taxon>Eukaryota</taxon>
        <taxon>Metazoa</taxon>
        <taxon>Ecdysozoa</taxon>
        <taxon>Arthropoda</taxon>
        <taxon>Chelicerata</taxon>
        <taxon>Arachnida</taxon>
        <taxon>Araneae</taxon>
        <taxon>Araneomorphae</taxon>
        <taxon>Entelegynae</taxon>
        <taxon>Araneoidea</taxon>
        <taxon>Nephilidae</taxon>
        <taxon>Nephila</taxon>
    </lineage>
</organism>
<keyword evidence="3" id="KW-1185">Reference proteome</keyword>
<comment type="caution">
    <text evidence="2">The sequence shown here is derived from an EMBL/GenBank/DDBJ whole genome shotgun (WGS) entry which is preliminary data.</text>
</comment>
<dbReference type="AlphaFoldDB" id="A0A8X6UKG1"/>
<name>A0A8X6UKG1_NEPPI</name>
<evidence type="ECO:0000256" key="1">
    <source>
        <dbReference type="SAM" id="MobiDB-lite"/>
    </source>
</evidence>
<feature type="region of interest" description="Disordered" evidence="1">
    <location>
        <begin position="1"/>
        <end position="22"/>
    </location>
</feature>
<evidence type="ECO:0000313" key="3">
    <source>
        <dbReference type="Proteomes" id="UP000887013"/>
    </source>
</evidence>